<feature type="transmembrane region" description="Helical" evidence="1">
    <location>
        <begin position="183"/>
        <end position="207"/>
    </location>
</feature>
<dbReference type="RefSeq" id="WP_202008712.1">
    <property type="nucleotide sequence ID" value="NZ_JAERRB010000002.1"/>
</dbReference>
<protein>
    <submittedName>
        <fullName evidence="2">Uncharacterized protein</fullName>
    </submittedName>
</protein>
<feature type="transmembrane region" description="Helical" evidence="1">
    <location>
        <begin position="6"/>
        <end position="26"/>
    </location>
</feature>
<evidence type="ECO:0000313" key="3">
    <source>
        <dbReference type="Proteomes" id="UP000613030"/>
    </source>
</evidence>
<sequence length="297" mass="34326">MRTKLFWTYLSWILTIISFITSFYFYEDAKRERIPTFFEEPFRTEIVSKNLVLSAPIKIYDSEGLPIATNVYSTKFYFFNQGKEPIKDEDILKPLFIQLSDDSAKILSVKLIKVTREVTGLTLQLDSLLKNTLSINFKILEQNDGCIGQIIYQSDREPLLKISGTIEGSGDAFTNEMKLSYPITFIVIIVVLVIFSIALFVLLLIFLERLSAKLGRPNKSLGNWLFLKYILTIHNANNPRERTSMRFTYFQVIIASIALFTILHVLSYFTTKSALDKWINPNYPNRKEIEIPSTLKQ</sequence>
<proteinExistence type="predicted"/>
<keyword evidence="1" id="KW-0812">Transmembrane</keyword>
<gene>
    <name evidence="2" type="ORF">JI741_09040</name>
</gene>
<reference evidence="2 3" key="1">
    <citation type="submission" date="2021-01" db="EMBL/GenBank/DDBJ databases">
        <title>Chryseolinea sp. Jin1 Genome sequencing and assembly.</title>
        <authorList>
            <person name="Kim I."/>
        </authorList>
    </citation>
    <scope>NUCLEOTIDE SEQUENCE [LARGE SCALE GENOMIC DNA]</scope>
    <source>
        <strain evidence="2 3">Jin1</strain>
    </source>
</reference>
<comment type="caution">
    <text evidence="2">The sequence shown here is derived from an EMBL/GenBank/DDBJ whole genome shotgun (WGS) entry which is preliminary data.</text>
</comment>
<keyword evidence="1" id="KW-1133">Transmembrane helix</keyword>
<evidence type="ECO:0000313" key="2">
    <source>
        <dbReference type="EMBL" id="MBL0741364.1"/>
    </source>
</evidence>
<name>A0ABS1KPT9_9BACT</name>
<organism evidence="2 3">
    <name type="scientific">Chryseolinea lacunae</name>
    <dbReference type="NCBI Taxonomy" id="2801331"/>
    <lineage>
        <taxon>Bacteria</taxon>
        <taxon>Pseudomonadati</taxon>
        <taxon>Bacteroidota</taxon>
        <taxon>Cytophagia</taxon>
        <taxon>Cytophagales</taxon>
        <taxon>Fulvivirgaceae</taxon>
        <taxon>Chryseolinea</taxon>
    </lineage>
</organism>
<dbReference type="EMBL" id="JAERRB010000002">
    <property type="protein sequence ID" value="MBL0741364.1"/>
    <property type="molecule type" value="Genomic_DNA"/>
</dbReference>
<accession>A0ABS1KPT9</accession>
<keyword evidence="1" id="KW-0472">Membrane</keyword>
<keyword evidence="3" id="KW-1185">Reference proteome</keyword>
<evidence type="ECO:0000256" key="1">
    <source>
        <dbReference type="SAM" id="Phobius"/>
    </source>
</evidence>
<dbReference type="Proteomes" id="UP000613030">
    <property type="component" value="Unassembled WGS sequence"/>
</dbReference>
<feature type="transmembrane region" description="Helical" evidence="1">
    <location>
        <begin position="249"/>
        <end position="269"/>
    </location>
</feature>